<proteinExistence type="predicted"/>
<evidence type="ECO:0000313" key="3">
    <source>
        <dbReference type="Proteomes" id="UP000263268"/>
    </source>
</evidence>
<reference evidence="2 3" key="1">
    <citation type="journal article" date="2018" name="Nat. Biotechnol.">
        <title>A standardized bacterial taxonomy based on genome phylogeny substantially revises the tree of life.</title>
        <authorList>
            <person name="Parks D.H."/>
            <person name="Chuvochina M."/>
            <person name="Waite D.W."/>
            <person name="Rinke C."/>
            <person name="Skarshewski A."/>
            <person name="Chaumeil P.A."/>
            <person name="Hugenholtz P."/>
        </authorList>
    </citation>
    <scope>NUCLEOTIDE SEQUENCE [LARGE SCALE GENOMIC DNA]</scope>
    <source>
        <strain evidence="2">UBA10227</strain>
    </source>
</reference>
<gene>
    <name evidence="2" type="ORF">DHV22_02270</name>
</gene>
<comment type="caution">
    <text evidence="2">The sequence shown here is derived from an EMBL/GenBank/DDBJ whole genome shotgun (WGS) entry which is preliminary data.</text>
</comment>
<dbReference type="EMBL" id="DPRK01000032">
    <property type="protein sequence ID" value="HCY80495.1"/>
    <property type="molecule type" value="Genomic_DNA"/>
</dbReference>
<dbReference type="Gene3D" id="3.10.20.310">
    <property type="entry name" value="membrane protein fhac"/>
    <property type="match status" value="1"/>
</dbReference>
<feature type="domain" description="POTRA" evidence="1">
    <location>
        <begin position="161"/>
        <end position="216"/>
    </location>
</feature>
<dbReference type="Pfam" id="PF07244">
    <property type="entry name" value="POTRA"/>
    <property type="match status" value="1"/>
</dbReference>
<dbReference type="Gene3D" id="2.40.160.50">
    <property type="entry name" value="membrane protein fhac: a member of the omp85/tpsb transporter family"/>
    <property type="match status" value="1"/>
</dbReference>
<organism evidence="2 3">
    <name type="scientific">Xanthomarina gelatinilytica</name>
    <dbReference type="NCBI Taxonomy" id="1137281"/>
    <lineage>
        <taxon>Bacteria</taxon>
        <taxon>Pseudomonadati</taxon>
        <taxon>Bacteroidota</taxon>
        <taxon>Flavobacteriia</taxon>
        <taxon>Flavobacteriales</taxon>
        <taxon>Flavobacteriaceae</taxon>
        <taxon>Xanthomarina</taxon>
    </lineage>
</organism>
<evidence type="ECO:0000259" key="1">
    <source>
        <dbReference type="Pfam" id="PF07244"/>
    </source>
</evidence>
<dbReference type="GO" id="GO:0019867">
    <property type="term" value="C:outer membrane"/>
    <property type="evidence" value="ECO:0007669"/>
    <property type="project" value="InterPro"/>
</dbReference>
<dbReference type="InterPro" id="IPR010827">
    <property type="entry name" value="BamA/TamA_POTRA"/>
</dbReference>
<protein>
    <recommendedName>
        <fullName evidence="1">POTRA domain-containing protein</fullName>
    </recommendedName>
</protein>
<dbReference type="AlphaFoldDB" id="A0A3D6BR26"/>
<accession>A0A3D6BR26</accession>
<sequence>MLCQELQLKITGKDSLETKTIDSIRYEKYHRDFESISNELTIFRKKLNTLGYIESKMSPIKKEDSIFNARFSLNTKYNYLNIFFTDSLVSRKILEKLSNNISEGQFSIPIEDTERVLTAINLKLSENGDPFSTLKLSDITINNKGEIDATLIRSEKTQVRRIDKVIIKGYEKFPKSFLKHYLKIKEQQVFNLTQIKKQITDLNELNFARQLKDPEVLFTKDSTTLYVFIEKVKSNNFDGFIGFGTNEETNNIEFSGYLNLELNNNLNYGESFRLVYKSDENDQKNFLVNLNLPYLFNSPIGTELELSLLKKDSSFSTVNQNAKLFYQINPKNKVFVGIRSIKSNNLLDSLYSNPTIQDYTSTFYNVRYLYRKRQKENILFNTKTLLDVQFETGNRTFEKQDTKQQQLALDAYHIFNLNQKNNIYLRGTGFGLFSDTYFENELARFGGINSIRGFEENSLSATQFGVINTEYRYVFNNSIYIHTIIDFAYLENKLIAQKEKLYSFGFGFGLITKAGLLKFNFANGKNENQTFKFSNSQVHLSLTAFF</sequence>
<dbReference type="Proteomes" id="UP000263268">
    <property type="component" value="Unassembled WGS sequence"/>
</dbReference>
<name>A0A3D6BR26_9FLAO</name>
<evidence type="ECO:0000313" key="2">
    <source>
        <dbReference type="EMBL" id="HCY80495.1"/>
    </source>
</evidence>